<proteinExistence type="predicted"/>
<comment type="caution">
    <text evidence="1">The sequence shown here is derived from an EMBL/GenBank/DDBJ whole genome shotgun (WGS) entry which is preliminary data.</text>
</comment>
<evidence type="ECO:0000313" key="1">
    <source>
        <dbReference type="EMBL" id="KPU61546.1"/>
    </source>
</evidence>
<sequence>MKACRSWLASEDASSANIVVGYDVLFAGKPAPTEDVKIDYAWTGNFLLTLSHLADKCCVPPLSALGAWYYGLRDKLGV</sequence>
<evidence type="ECO:0000313" key="2">
    <source>
        <dbReference type="Proteomes" id="UP000050349"/>
    </source>
</evidence>
<organism evidence="1 2">
    <name type="scientific">Pseudomonas fluorescens</name>
    <dbReference type="NCBI Taxonomy" id="294"/>
    <lineage>
        <taxon>Bacteria</taxon>
        <taxon>Pseudomonadati</taxon>
        <taxon>Pseudomonadota</taxon>
        <taxon>Gammaproteobacteria</taxon>
        <taxon>Pseudomonadales</taxon>
        <taxon>Pseudomonadaceae</taxon>
        <taxon>Pseudomonas</taxon>
    </lineage>
</organism>
<name>A0A0P9BES7_PSEFL</name>
<reference evidence="1 2" key="1">
    <citation type="submission" date="2015-09" db="EMBL/GenBank/DDBJ databases">
        <authorList>
            <person name="Jackson K.R."/>
            <person name="Lunt B.L."/>
            <person name="Fisher J.N.B."/>
            <person name="Gardner A.V."/>
            <person name="Bailey M.E."/>
            <person name="Deus L.M."/>
            <person name="Earl A.S."/>
            <person name="Gibby P.D."/>
            <person name="Hartmann K.A."/>
            <person name="Liu J.E."/>
            <person name="Manci A.M."/>
            <person name="Nielsen D.A."/>
            <person name="Solomon M.B."/>
            <person name="Breakwell D.P."/>
            <person name="Burnett S.H."/>
            <person name="Grose J.H."/>
        </authorList>
    </citation>
    <scope>NUCLEOTIDE SEQUENCE [LARGE SCALE GENOMIC DNA]</scope>
    <source>
        <strain evidence="1 2">S613</strain>
    </source>
</reference>
<dbReference type="EMBL" id="LJXB01000052">
    <property type="protein sequence ID" value="KPU61546.1"/>
    <property type="molecule type" value="Genomic_DNA"/>
</dbReference>
<accession>A0A0P9BES7</accession>
<protein>
    <submittedName>
        <fullName evidence="1">Uncharacterized protein</fullName>
    </submittedName>
</protein>
<dbReference type="PATRIC" id="fig|294.162.peg.688"/>
<dbReference type="AlphaFoldDB" id="A0A0P9BES7"/>
<gene>
    <name evidence="1" type="ORF">AN403_5624</name>
</gene>
<dbReference type="Proteomes" id="UP000050349">
    <property type="component" value="Unassembled WGS sequence"/>
</dbReference>